<dbReference type="Proteomes" id="UP001139157">
    <property type="component" value="Unassembled WGS sequence"/>
</dbReference>
<dbReference type="GO" id="GO:0005576">
    <property type="term" value="C:extracellular region"/>
    <property type="evidence" value="ECO:0007669"/>
    <property type="project" value="TreeGrafter"/>
</dbReference>
<gene>
    <name evidence="2" type="ORF">NDR86_03540</name>
</gene>
<dbReference type="PROSITE" id="PS51257">
    <property type="entry name" value="PROKAR_LIPOPROTEIN"/>
    <property type="match status" value="1"/>
</dbReference>
<sequence length="329" mass="34452">MMRRALLACSVAALVAGCGVDPAEIPLPGTAVSGASYPIRIEFTGVLNLPAKAKVIADGVEVGVVDRVELRDRLAVATVTVRAAVRLPESTRAEIRQATILGEPYVALIPPRTATGPTLAAGAVIPVGRTRAPDSVEDLLRGMSNILANGRFGDLAAAVARADAAFPSDAEYRALAAEIRTDLRDMTASTADLDRILDGAARMSADLAARKSAVDRALVLGPGRAAGLADVLFGVVDLAVGLGRLAGPAGDLVWPIYPQTMDIYRAMRPLLLTIASADTTVPMNIDKLIALLRDKLVPYFSAPPNVRVVEPARQADELVTVLRSIGMVP</sequence>
<dbReference type="EMBL" id="JAMRXG010000001">
    <property type="protein sequence ID" value="MCM6772545.1"/>
    <property type="molecule type" value="Genomic_DNA"/>
</dbReference>
<evidence type="ECO:0000313" key="3">
    <source>
        <dbReference type="Proteomes" id="UP001139157"/>
    </source>
</evidence>
<evidence type="ECO:0000259" key="1">
    <source>
        <dbReference type="Pfam" id="PF02470"/>
    </source>
</evidence>
<dbReference type="InterPro" id="IPR052336">
    <property type="entry name" value="MlaD_Phospholipid_Transporter"/>
</dbReference>
<comment type="caution">
    <text evidence="2">The sequence shown here is derived from an EMBL/GenBank/DDBJ whole genome shotgun (WGS) entry which is preliminary data.</text>
</comment>
<evidence type="ECO:0000313" key="2">
    <source>
        <dbReference type="EMBL" id="MCM6772545.1"/>
    </source>
</evidence>
<feature type="domain" description="Mce/MlaD" evidence="1">
    <location>
        <begin position="36"/>
        <end position="111"/>
    </location>
</feature>
<protein>
    <submittedName>
        <fullName evidence="2">MlaD family protein</fullName>
    </submittedName>
</protein>
<dbReference type="InterPro" id="IPR003399">
    <property type="entry name" value="Mce/MlaD"/>
</dbReference>
<dbReference type="AlphaFoldDB" id="A0A9X2E492"/>
<dbReference type="PANTHER" id="PTHR33371">
    <property type="entry name" value="INTERMEMBRANE PHOSPHOLIPID TRANSPORT SYSTEM BINDING PROTEIN MLAD-RELATED"/>
    <property type="match status" value="1"/>
</dbReference>
<organism evidence="2 3">
    <name type="scientific">Nocardia pulmonis</name>
    <dbReference type="NCBI Taxonomy" id="2951408"/>
    <lineage>
        <taxon>Bacteria</taxon>
        <taxon>Bacillati</taxon>
        <taxon>Actinomycetota</taxon>
        <taxon>Actinomycetes</taxon>
        <taxon>Mycobacteriales</taxon>
        <taxon>Nocardiaceae</taxon>
        <taxon>Nocardia</taxon>
    </lineage>
</organism>
<keyword evidence="3" id="KW-1185">Reference proteome</keyword>
<dbReference type="Pfam" id="PF02470">
    <property type="entry name" value="MlaD"/>
    <property type="match status" value="1"/>
</dbReference>
<proteinExistence type="predicted"/>
<dbReference type="PANTHER" id="PTHR33371:SF15">
    <property type="entry name" value="LIPOPROTEIN LPRN"/>
    <property type="match status" value="1"/>
</dbReference>
<name>A0A9X2E492_9NOCA</name>
<dbReference type="RefSeq" id="WP_251909391.1">
    <property type="nucleotide sequence ID" value="NZ_JAMRXG010000001.1"/>
</dbReference>
<accession>A0A9X2E492</accession>
<reference evidence="2" key="1">
    <citation type="submission" date="2022-06" db="EMBL/GenBank/DDBJ databases">
        <title>Novel species in genus nocardia.</title>
        <authorList>
            <person name="Li F."/>
        </authorList>
    </citation>
    <scope>NUCLEOTIDE SEQUENCE</scope>
    <source>
        <strain evidence="2">CDC141</strain>
    </source>
</reference>